<evidence type="ECO:0000256" key="1">
    <source>
        <dbReference type="ARBA" id="ARBA00010996"/>
    </source>
</evidence>
<dbReference type="CDD" id="cd02968">
    <property type="entry name" value="SCO"/>
    <property type="match status" value="1"/>
</dbReference>
<evidence type="ECO:0000313" key="5">
    <source>
        <dbReference type="Proteomes" id="UP001236507"/>
    </source>
</evidence>
<gene>
    <name evidence="4" type="ORF">QM524_09995</name>
</gene>
<sequence>MNKITLFVLLNLLISGCSTPEKKVKIPYYNTADFTTIWNSDSVTHHIADFSFQNQARQKVSLNTVKGKIHVANFFFTICPSLCPRLMDSMQKVAKAYAQDSSVRIMSYSVMPNRDSVAVLSRYAKAKNINLPQWHLLTGDKKQIYDLARKSYFADENLGVAKDENNFLHTENFILVDSQNRIRGIYNGTLATDIENLIADIRVLKEDGN</sequence>
<dbReference type="SUPFAM" id="SSF52833">
    <property type="entry name" value="Thioredoxin-like"/>
    <property type="match status" value="1"/>
</dbReference>
<keyword evidence="2" id="KW-0186">Copper</keyword>
<comment type="caution">
    <text evidence="4">The sequence shown here is derived from an EMBL/GenBank/DDBJ whole genome shotgun (WGS) entry which is preliminary data.</text>
</comment>
<protein>
    <submittedName>
        <fullName evidence="4">SCO family protein</fullName>
    </submittedName>
</protein>
<dbReference type="InterPro" id="IPR013766">
    <property type="entry name" value="Thioredoxin_domain"/>
</dbReference>
<keyword evidence="5" id="KW-1185">Reference proteome</keyword>
<dbReference type="InterPro" id="IPR036249">
    <property type="entry name" value="Thioredoxin-like_sf"/>
</dbReference>
<evidence type="ECO:0000259" key="3">
    <source>
        <dbReference type="PROSITE" id="PS51352"/>
    </source>
</evidence>
<dbReference type="RefSeq" id="WP_283344463.1">
    <property type="nucleotide sequence ID" value="NZ_JASHIF010000008.1"/>
</dbReference>
<evidence type="ECO:0000313" key="4">
    <source>
        <dbReference type="EMBL" id="MDI9859542.1"/>
    </source>
</evidence>
<dbReference type="EMBL" id="JASHIF010000008">
    <property type="protein sequence ID" value="MDI9859542.1"/>
    <property type="molecule type" value="Genomic_DNA"/>
</dbReference>
<feature type="domain" description="Thioredoxin" evidence="3">
    <location>
        <begin position="41"/>
        <end position="206"/>
    </location>
</feature>
<dbReference type="PANTHER" id="PTHR12151:SF25">
    <property type="entry name" value="LINALOOL DEHYDRATASE_ISOMERASE DOMAIN-CONTAINING PROTEIN"/>
    <property type="match status" value="1"/>
</dbReference>
<comment type="similarity">
    <text evidence="1">Belongs to the SCO1/2 family.</text>
</comment>
<reference evidence="4 5" key="1">
    <citation type="submission" date="2023-05" db="EMBL/GenBank/DDBJ databases">
        <title>Novel species of genus Flectobacillus isolated from stream in China.</title>
        <authorList>
            <person name="Lu H."/>
        </authorList>
    </citation>
    <scope>NUCLEOTIDE SEQUENCE [LARGE SCALE GENOMIC DNA]</scope>
    <source>
        <strain evidence="4 5">KCTC 42575</strain>
    </source>
</reference>
<dbReference type="PROSITE" id="PS51352">
    <property type="entry name" value="THIOREDOXIN_2"/>
    <property type="match status" value="1"/>
</dbReference>
<dbReference type="Proteomes" id="UP001236507">
    <property type="component" value="Unassembled WGS sequence"/>
</dbReference>
<dbReference type="InterPro" id="IPR003782">
    <property type="entry name" value="SCO1/SenC"/>
</dbReference>
<dbReference type="PROSITE" id="PS51257">
    <property type="entry name" value="PROKAR_LIPOPROTEIN"/>
    <property type="match status" value="1"/>
</dbReference>
<name>A0ABT6Y7P8_9BACT</name>
<accession>A0ABT6Y7P8</accession>
<dbReference type="PANTHER" id="PTHR12151">
    <property type="entry name" value="ELECTRON TRANSPORT PROTIN SCO1/SENC FAMILY MEMBER"/>
    <property type="match status" value="1"/>
</dbReference>
<dbReference type="Gene3D" id="3.40.30.10">
    <property type="entry name" value="Glutaredoxin"/>
    <property type="match status" value="1"/>
</dbReference>
<dbReference type="Pfam" id="PF02630">
    <property type="entry name" value="SCO1-SenC"/>
    <property type="match status" value="1"/>
</dbReference>
<organism evidence="4 5">
    <name type="scientific">Flectobacillus roseus</name>
    <dbReference type="NCBI Taxonomy" id="502259"/>
    <lineage>
        <taxon>Bacteria</taxon>
        <taxon>Pseudomonadati</taxon>
        <taxon>Bacteroidota</taxon>
        <taxon>Cytophagia</taxon>
        <taxon>Cytophagales</taxon>
        <taxon>Flectobacillaceae</taxon>
        <taxon>Flectobacillus</taxon>
    </lineage>
</organism>
<proteinExistence type="inferred from homology"/>
<evidence type="ECO:0000256" key="2">
    <source>
        <dbReference type="ARBA" id="ARBA00023008"/>
    </source>
</evidence>